<protein>
    <recommendedName>
        <fullName evidence="4">Lipoprotein</fullName>
    </recommendedName>
</protein>
<feature type="chain" id="PRO_5047268428" description="Lipoprotein" evidence="1">
    <location>
        <begin position="29"/>
        <end position="136"/>
    </location>
</feature>
<gene>
    <name evidence="2" type="ORF">G9U52_19220</name>
</gene>
<proteinExistence type="predicted"/>
<comment type="caution">
    <text evidence="2">The sequence shown here is derived from an EMBL/GenBank/DDBJ whole genome shotgun (WGS) entry which is preliminary data.</text>
</comment>
<evidence type="ECO:0000313" key="2">
    <source>
        <dbReference type="EMBL" id="NHN31971.1"/>
    </source>
</evidence>
<evidence type="ECO:0000313" key="3">
    <source>
        <dbReference type="Proteomes" id="UP001165962"/>
    </source>
</evidence>
<keyword evidence="3" id="KW-1185">Reference proteome</keyword>
<feature type="signal peptide" evidence="1">
    <location>
        <begin position="1"/>
        <end position="28"/>
    </location>
</feature>
<keyword evidence="1" id="KW-0732">Signal</keyword>
<dbReference type="EMBL" id="JAAOIW010000007">
    <property type="protein sequence ID" value="NHN31971.1"/>
    <property type="molecule type" value="Genomic_DNA"/>
</dbReference>
<accession>A0ABX0J845</accession>
<organism evidence="2 3">
    <name type="scientific">Paenibacillus agricola</name>
    <dbReference type="NCBI Taxonomy" id="2716264"/>
    <lineage>
        <taxon>Bacteria</taxon>
        <taxon>Bacillati</taxon>
        <taxon>Bacillota</taxon>
        <taxon>Bacilli</taxon>
        <taxon>Bacillales</taxon>
        <taxon>Paenibacillaceae</taxon>
        <taxon>Paenibacillus</taxon>
    </lineage>
</organism>
<evidence type="ECO:0008006" key="4">
    <source>
        <dbReference type="Google" id="ProtNLM"/>
    </source>
</evidence>
<reference evidence="2" key="1">
    <citation type="submission" date="2020-03" db="EMBL/GenBank/DDBJ databases">
        <title>Draft sequencing of Paenibacilllus sp. S3N08.</title>
        <authorList>
            <person name="Kim D.-U."/>
        </authorList>
    </citation>
    <scope>NUCLEOTIDE SEQUENCE</scope>
    <source>
        <strain evidence="2">S3N08</strain>
    </source>
</reference>
<dbReference type="Proteomes" id="UP001165962">
    <property type="component" value="Unassembled WGS sequence"/>
</dbReference>
<sequence length="136" mass="15111">MLKFRLFSLLVGALLMVPVALVACQKQAAQSPSPSGVKPYANDGMLGITDVNPNMPMSPTYHTYQKDTDLMDATIKQVPYIVDSNIVVNGPVVTVNLYVPGDLSEQQFKMVENDAYDKLSKAMPRYTMKVFVYRKS</sequence>
<dbReference type="RefSeq" id="WP_166152274.1">
    <property type="nucleotide sequence ID" value="NZ_JAAOIW010000007.1"/>
</dbReference>
<dbReference type="PROSITE" id="PS51257">
    <property type="entry name" value="PROKAR_LIPOPROTEIN"/>
    <property type="match status" value="1"/>
</dbReference>
<name>A0ABX0J845_9BACL</name>
<evidence type="ECO:0000256" key="1">
    <source>
        <dbReference type="SAM" id="SignalP"/>
    </source>
</evidence>